<evidence type="ECO:0000313" key="14">
    <source>
        <dbReference type="Proteomes" id="UP000732377"/>
    </source>
</evidence>
<protein>
    <recommendedName>
        <fullName evidence="11">Purine nucleoside phosphorylase</fullName>
    </recommendedName>
</protein>
<evidence type="ECO:0000313" key="13">
    <source>
        <dbReference type="EMBL" id="MBY6274884.1"/>
    </source>
</evidence>
<comment type="catalytic activity">
    <reaction evidence="8">
        <text>adenosine + H2O + H(+) = inosine + NH4(+)</text>
        <dbReference type="Rhea" id="RHEA:24408"/>
        <dbReference type="ChEBI" id="CHEBI:15377"/>
        <dbReference type="ChEBI" id="CHEBI:15378"/>
        <dbReference type="ChEBI" id="CHEBI:16335"/>
        <dbReference type="ChEBI" id="CHEBI:17596"/>
        <dbReference type="ChEBI" id="CHEBI:28938"/>
        <dbReference type="EC" id="3.5.4.4"/>
    </reaction>
    <physiologicalReaction direction="left-to-right" evidence="8">
        <dbReference type="Rhea" id="RHEA:24409"/>
    </physiologicalReaction>
</comment>
<evidence type="ECO:0000256" key="10">
    <source>
        <dbReference type="ARBA" id="ARBA00049893"/>
    </source>
</evidence>
<comment type="function">
    <text evidence="2">Purine nucleoside enzyme that catalyzes the phosphorolysis of adenosine and inosine nucleosides, yielding D-ribose 1-phosphate and the respective free bases, adenine and hypoxanthine. Also catalyzes the phosphorolysis of S-methyl-5'-thioadenosine into adenine and S-methyl-5-thio-alpha-D-ribose 1-phosphate. Also has adenosine deaminase activity.</text>
</comment>
<dbReference type="NCBIfam" id="TIGR00726">
    <property type="entry name" value="peptidoglycan editing factor PgeF"/>
    <property type="match status" value="1"/>
</dbReference>
<reference evidence="13" key="1">
    <citation type="submission" date="2017-11" db="EMBL/GenBank/DDBJ databases">
        <title>Three new genomes from thermophilic consortium.</title>
        <authorList>
            <person name="Quaggio R."/>
            <person name="Amgarten D."/>
            <person name="Setubal J.C."/>
        </authorList>
    </citation>
    <scope>NUCLEOTIDE SEQUENCE</scope>
    <source>
        <strain evidence="13">ZCTH01-B2</strain>
    </source>
</reference>
<feature type="region of interest" description="Disordered" evidence="12">
    <location>
        <begin position="283"/>
        <end position="303"/>
    </location>
</feature>
<proteinExistence type="inferred from homology"/>
<keyword evidence="4" id="KW-0808">Transferase</keyword>
<keyword evidence="6" id="KW-0378">Hydrolase</keyword>
<comment type="catalytic activity">
    <reaction evidence="9">
        <text>adenosine + phosphate = alpha-D-ribose 1-phosphate + adenine</text>
        <dbReference type="Rhea" id="RHEA:27642"/>
        <dbReference type="ChEBI" id="CHEBI:16335"/>
        <dbReference type="ChEBI" id="CHEBI:16708"/>
        <dbReference type="ChEBI" id="CHEBI:43474"/>
        <dbReference type="ChEBI" id="CHEBI:57720"/>
        <dbReference type="EC" id="2.4.2.1"/>
    </reaction>
    <physiologicalReaction direction="left-to-right" evidence="9">
        <dbReference type="Rhea" id="RHEA:27643"/>
    </physiologicalReaction>
</comment>
<dbReference type="EMBL" id="PIUK01000006">
    <property type="protein sequence ID" value="MBY6274884.1"/>
    <property type="molecule type" value="Genomic_DNA"/>
</dbReference>
<dbReference type="PANTHER" id="PTHR30616">
    <property type="entry name" value="UNCHARACTERIZED PROTEIN YFIH"/>
    <property type="match status" value="1"/>
</dbReference>
<evidence type="ECO:0000256" key="2">
    <source>
        <dbReference type="ARBA" id="ARBA00003215"/>
    </source>
</evidence>
<dbReference type="GO" id="GO:0005507">
    <property type="term" value="F:copper ion binding"/>
    <property type="evidence" value="ECO:0007669"/>
    <property type="project" value="TreeGrafter"/>
</dbReference>
<evidence type="ECO:0000256" key="12">
    <source>
        <dbReference type="SAM" id="MobiDB-lite"/>
    </source>
</evidence>
<dbReference type="OMA" id="GWKGALT"/>
<organism evidence="13 14">
    <name type="scientific">Symbiobacterium thermophilum</name>
    <dbReference type="NCBI Taxonomy" id="2734"/>
    <lineage>
        <taxon>Bacteria</taxon>
        <taxon>Bacillati</taxon>
        <taxon>Bacillota</taxon>
        <taxon>Clostridia</taxon>
        <taxon>Eubacteriales</taxon>
        <taxon>Symbiobacteriaceae</taxon>
        <taxon>Symbiobacterium</taxon>
    </lineage>
</organism>
<dbReference type="AlphaFoldDB" id="A0A953I8T6"/>
<comment type="catalytic activity">
    <reaction evidence="1">
        <text>inosine + phosphate = alpha-D-ribose 1-phosphate + hypoxanthine</text>
        <dbReference type="Rhea" id="RHEA:27646"/>
        <dbReference type="ChEBI" id="CHEBI:17368"/>
        <dbReference type="ChEBI" id="CHEBI:17596"/>
        <dbReference type="ChEBI" id="CHEBI:43474"/>
        <dbReference type="ChEBI" id="CHEBI:57720"/>
        <dbReference type="EC" id="2.4.2.1"/>
    </reaction>
    <physiologicalReaction direction="left-to-right" evidence="1">
        <dbReference type="Rhea" id="RHEA:27647"/>
    </physiologicalReaction>
</comment>
<dbReference type="InterPro" id="IPR011324">
    <property type="entry name" value="Cytotoxic_necrot_fac-like_cat"/>
</dbReference>
<keyword evidence="5" id="KW-0479">Metal-binding</keyword>
<accession>A0A953I8T6</accession>
<evidence type="ECO:0000256" key="4">
    <source>
        <dbReference type="ARBA" id="ARBA00022679"/>
    </source>
</evidence>
<sequence length="303" mass="31512">MSVATWAEHDGVPVLHLTGLEALGGVRAIFTGRRGGVSQRWGGGLNWSLSVGDRPEDVRENRRRTLAILGLAPGSAFMGGLVHGNRVVAVRADGCDPTDDSRNRADDVRVIPGADGLITDRQGIALVITAADCVPVYLYDPVRRVIGVVHAGWRGTVAGVAAEAVRAMREHYGCDPADIHAAIGPSIGPCCYEVDEAVAGPVRQHFGDGAEGLLRPSARAGRHMLDLWAANRLDLTSAGVGQVHVAGACTACQRDRFFSHRAEAGGAGRGAAIILLSQSVKGGSPWAPSRSCGQSPGDAADGP</sequence>
<dbReference type="InterPro" id="IPR038371">
    <property type="entry name" value="Cu_polyphenol_OxRdtase_sf"/>
</dbReference>
<comment type="caution">
    <text evidence="13">The sequence shown here is derived from an EMBL/GenBank/DDBJ whole genome shotgun (WGS) entry which is preliminary data.</text>
</comment>
<comment type="similarity">
    <text evidence="3 11">Belongs to the purine nucleoside phosphorylase YfiH/LACC1 family.</text>
</comment>
<evidence type="ECO:0000256" key="8">
    <source>
        <dbReference type="ARBA" id="ARBA00047989"/>
    </source>
</evidence>
<dbReference type="Gene3D" id="3.60.140.10">
    <property type="entry name" value="CNF1/YfiH-like putative cysteine hydrolases"/>
    <property type="match status" value="1"/>
</dbReference>
<dbReference type="Pfam" id="PF02578">
    <property type="entry name" value="Cu-oxidase_4"/>
    <property type="match status" value="1"/>
</dbReference>
<dbReference type="GO" id="GO:0017061">
    <property type="term" value="F:S-methyl-5-thioadenosine phosphorylase activity"/>
    <property type="evidence" value="ECO:0007669"/>
    <property type="project" value="UniProtKB-EC"/>
</dbReference>
<evidence type="ECO:0000256" key="7">
    <source>
        <dbReference type="ARBA" id="ARBA00022833"/>
    </source>
</evidence>
<dbReference type="PANTHER" id="PTHR30616:SF2">
    <property type="entry name" value="PURINE NUCLEOSIDE PHOSPHORYLASE LACC1"/>
    <property type="match status" value="1"/>
</dbReference>
<evidence type="ECO:0000256" key="6">
    <source>
        <dbReference type="ARBA" id="ARBA00022801"/>
    </source>
</evidence>
<keyword evidence="7" id="KW-0862">Zinc</keyword>
<evidence type="ECO:0000256" key="3">
    <source>
        <dbReference type="ARBA" id="ARBA00007353"/>
    </source>
</evidence>
<dbReference type="CDD" id="cd16833">
    <property type="entry name" value="YfiH"/>
    <property type="match status" value="1"/>
</dbReference>
<dbReference type="Proteomes" id="UP000732377">
    <property type="component" value="Unassembled WGS sequence"/>
</dbReference>
<gene>
    <name evidence="13" type="ORF">CWE10_01500</name>
</gene>
<evidence type="ECO:0000256" key="11">
    <source>
        <dbReference type="RuleBase" id="RU361274"/>
    </source>
</evidence>
<evidence type="ECO:0000256" key="9">
    <source>
        <dbReference type="ARBA" id="ARBA00048968"/>
    </source>
</evidence>
<comment type="catalytic activity">
    <reaction evidence="10">
        <text>S-methyl-5'-thioadenosine + phosphate = 5-(methylsulfanyl)-alpha-D-ribose 1-phosphate + adenine</text>
        <dbReference type="Rhea" id="RHEA:11852"/>
        <dbReference type="ChEBI" id="CHEBI:16708"/>
        <dbReference type="ChEBI" id="CHEBI:17509"/>
        <dbReference type="ChEBI" id="CHEBI:43474"/>
        <dbReference type="ChEBI" id="CHEBI:58533"/>
        <dbReference type="EC" id="2.4.2.28"/>
    </reaction>
    <physiologicalReaction direction="left-to-right" evidence="10">
        <dbReference type="Rhea" id="RHEA:11853"/>
    </physiologicalReaction>
</comment>
<dbReference type="SUPFAM" id="SSF64438">
    <property type="entry name" value="CNF1/YfiH-like putative cysteine hydrolases"/>
    <property type="match status" value="1"/>
</dbReference>
<dbReference type="GO" id="GO:0016787">
    <property type="term" value="F:hydrolase activity"/>
    <property type="evidence" value="ECO:0007669"/>
    <property type="project" value="UniProtKB-KW"/>
</dbReference>
<dbReference type="InterPro" id="IPR003730">
    <property type="entry name" value="Cu_polyphenol_OxRdtase"/>
</dbReference>
<evidence type="ECO:0000256" key="1">
    <source>
        <dbReference type="ARBA" id="ARBA00000553"/>
    </source>
</evidence>
<evidence type="ECO:0000256" key="5">
    <source>
        <dbReference type="ARBA" id="ARBA00022723"/>
    </source>
</evidence>
<name>A0A953I8T6_SYMTR</name>
<dbReference type="RefSeq" id="WP_011195356.1">
    <property type="nucleotide sequence ID" value="NZ_PIUK01000006.1"/>
</dbReference>